<dbReference type="EMBL" id="RCDB01000003">
    <property type="protein sequence ID" value="RLK47630.1"/>
    <property type="molecule type" value="Genomic_DNA"/>
</dbReference>
<gene>
    <name evidence="2" type="ORF">C7474_2223</name>
</gene>
<evidence type="ECO:0000313" key="3">
    <source>
        <dbReference type="Proteomes" id="UP000273158"/>
    </source>
</evidence>
<sequence>MDARRKVLPEMSEQATYHPGTRPECTTCGSEYTSAMAAAECCDPVWDGALGYN</sequence>
<reference evidence="2 3" key="1">
    <citation type="journal article" date="2015" name="Stand. Genomic Sci.">
        <title>Genomic Encyclopedia of Bacterial and Archaeal Type Strains, Phase III: the genomes of soil and plant-associated and newly described type strains.</title>
        <authorList>
            <person name="Whitman W.B."/>
            <person name="Woyke T."/>
            <person name="Klenk H.P."/>
            <person name="Zhou Y."/>
            <person name="Lilburn T.G."/>
            <person name="Beck B.J."/>
            <person name="De Vos P."/>
            <person name="Vandamme P."/>
            <person name="Eisen J.A."/>
            <person name="Garrity G."/>
            <person name="Hugenholtz P."/>
            <person name="Kyrpides N.C."/>
        </authorList>
    </citation>
    <scope>NUCLEOTIDE SEQUENCE [LARGE SCALE GENOMIC DNA]</scope>
    <source>
        <strain evidence="2 3">S2T63</strain>
    </source>
</reference>
<proteinExistence type="predicted"/>
<evidence type="ECO:0000256" key="1">
    <source>
        <dbReference type="SAM" id="MobiDB-lite"/>
    </source>
</evidence>
<keyword evidence="3" id="KW-1185">Reference proteome</keyword>
<feature type="region of interest" description="Disordered" evidence="1">
    <location>
        <begin position="1"/>
        <end position="20"/>
    </location>
</feature>
<organism evidence="2 3">
    <name type="scientific">Microbacterium telephonicum</name>
    <dbReference type="NCBI Taxonomy" id="1714841"/>
    <lineage>
        <taxon>Bacteria</taxon>
        <taxon>Bacillati</taxon>
        <taxon>Actinomycetota</taxon>
        <taxon>Actinomycetes</taxon>
        <taxon>Micrococcales</taxon>
        <taxon>Microbacteriaceae</taxon>
        <taxon>Microbacterium</taxon>
    </lineage>
</organism>
<evidence type="ECO:0000313" key="2">
    <source>
        <dbReference type="EMBL" id="RLK47630.1"/>
    </source>
</evidence>
<accession>A0A498C394</accession>
<dbReference type="Proteomes" id="UP000273158">
    <property type="component" value="Unassembled WGS sequence"/>
</dbReference>
<dbReference type="AlphaFoldDB" id="A0A498C394"/>
<protein>
    <submittedName>
        <fullName evidence="2">Uncharacterized protein</fullName>
    </submittedName>
</protein>
<comment type="caution">
    <text evidence="2">The sequence shown here is derived from an EMBL/GenBank/DDBJ whole genome shotgun (WGS) entry which is preliminary data.</text>
</comment>
<name>A0A498C394_9MICO</name>